<gene>
    <name evidence="2" type="ORF">SPSIL_041180</name>
</gene>
<feature type="signal peptide" evidence="1">
    <location>
        <begin position="1"/>
        <end position="30"/>
    </location>
</feature>
<evidence type="ECO:0000313" key="3">
    <source>
        <dbReference type="Proteomes" id="UP000216752"/>
    </source>
</evidence>
<feature type="chain" id="PRO_5047432449" evidence="1">
    <location>
        <begin position="31"/>
        <end position="68"/>
    </location>
</feature>
<dbReference type="EMBL" id="CP155573">
    <property type="protein sequence ID" value="XFO67899.1"/>
    <property type="molecule type" value="Genomic_DNA"/>
</dbReference>
<name>A0ABZ3IQA8_9FIRM</name>
<protein>
    <submittedName>
        <fullName evidence="2">Uncharacterized protein</fullName>
    </submittedName>
</protein>
<keyword evidence="3" id="KW-1185">Reference proteome</keyword>
<dbReference type="RefSeq" id="WP_094602656.1">
    <property type="nucleotide sequence ID" value="NZ_CP155573.1"/>
</dbReference>
<organism evidence="2 3">
    <name type="scientific">Sporomusa silvacetica DSM 10669</name>
    <dbReference type="NCBI Taxonomy" id="1123289"/>
    <lineage>
        <taxon>Bacteria</taxon>
        <taxon>Bacillati</taxon>
        <taxon>Bacillota</taxon>
        <taxon>Negativicutes</taxon>
        <taxon>Selenomonadales</taxon>
        <taxon>Sporomusaceae</taxon>
        <taxon>Sporomusa</taxon>
    </lineage>
</organism>
<reference evidence="2" key="1">
    <citation type="submission" date="2024-05" db="EMBL/GenBank/DDBJ databases">
        <title>Isolation and characterization of Sporomusa carbonis sp. nov., a carboxydotrophic hydrogenogen in the genus of Sporomusa isolated from a charcoal burning pile.</title>
        <authorList>
            <person name="Boeer T."/>
            <person name="Rosenbaum F."/>
            <person name="Eysell L."/>
            <person name="Mueller V."/>
            <person name="Daniel R."/>
            <person name="Poehlein A."/>
        </authorList>
    </citation>
    <scope>NUCLEOTIDE SEQUENCE [LARGE SCALE GENOMIC DNA]</scope>
    <source>
        <strain evidence="2">DSM 10669</strain>
    </source>
</reference>
<accession>A0ABZ3IQA8</accession>
<keyword evidence="1" id="KW-0732">Signal</keyword>
<sequence>MLKLLRKKQLAQKIILGLCLGMTCAASAYAAETDIGNASDTKTATTSRAYGYTVDGTYTSITAQVLPE</sequence>
<dbReference type="Proteomes" id="UP000216752">
    <property type="component" value="Chromosome"/>
</dbReference>
<evidence type="ECO:0000256" key="1">
    <source>
        <dbReference type="SAM" id="SignalP"/>
    </source>
</evidence>
<evidence type="ECO:0000313" key="2">
    <source>
        <dbReference type="EMBL" id="XFO67899.1"/>
    </source>
</evidence>
<proteinExistence type="predicted"/>